<proteinExistence type="predicted"/>
<dbReference type="Proteomes" id="UP000475862">
    <property type="component" value="Unassembled WGS sequence"/>
</dbReference>
<accession>A0A6G0SZ14</accession>
<reference evidence="2 3" key="1">
    <citation type="submission" date="2019-08" db="EMBL/GenBank/DDBJ databases">
        <title>The genome of the soybean aphid Biotype 1, its phylome, world population structure and adaptation to the North American continent.</title>
        <authorList>
            <person name="Giordano R."/>
            <person name="Donthu R.K."/>
            <person name="Hernandez A.G."/>
            <person name="Wright C.L."/>
            <person name="Zimin A.V."/>
        </authorList>
    </citation>
    <scope>NUCLEOTIDE SEQUENCE [LARGE SCALE GENOMIC DNA]</scope>
    <source>
        <tissue evidence="2">Whole aphids</tissue>
    </source>
</reference>
<organism evidence="2 3">
    <name type="scientific">Aphis glycines</name>
    <name type="common">Soybean aphid</name>
    <dbReference type="NCBI Taxonomy" id="307491"/>
    <lineage>
        <taxon>Eukaryota</taxon>
        <taxon>Metazoa</taxon>
        <taxon>Ecdysozoa</taxon>
        <taxon>Arthropoda</taxon>
        <taxon>Hexapoda</taxon>
        <taxon>Insecta</taxon>
        <taxon>Pterygota</taxon>
        <taxon>Neoptera</taxon>
        <taxon>Paraneoptera</taxon>
        <taxon>Hemiptera</taxon>
        <taxon>Sternorrhyncha</taxon>
        <taxon>Aphidomorpha</taxon>
        <taxon>Aphidoidea</taxon>
        <taxon>Aphididae</taxon>
        <taxon>Aphidini</taxon>
        <taxon>Aphis</taxon>
        <taxon>Aphis</taxon>
    </lineage>
</organism>
<keyword evidence="3" id="KW-1185">Reference proteome</keyword>
<feature type="signal peptide" evidence="1">
    <location>
        <begin position="1"/>
        <end position="23"/>
    </location>
</feature>
<protein>
    <submittedName>
        <fullName evidence="2">Uncharacterized protein</fullName>
    </submittedName>
</protein>
<evidence type="ECO:0000313" key="3">
    <source>
        <dbReference type="Proteomes" id="UP000475862"/>
    </source>
</evidence>
<keyword evidence="1" id="KW-0732">Signal</keyword>
<evidence type="ECO:0000313" key="2">
    <source>
        <dbReference type="EMBL" id="KAE9523640.1"/>
    </source>
</evidence>
<sequence>MINIALNHIELPLLFLIIQSCKSSIESDVVMLIPLYAECNIDTFLNNGGTPSTSMTEIAILVDISYQILIFYFPIHCSYLNHFQYLDIVPSNVKIDLRENPNADMLFEASILGPSTSLIFEEEILKPSSVSSTLALDIFLKYITFAIIDPFTVIPVFGENLSITPGSIISWPVSSIITLFKTK</sequence>
<dbReference type="AlphaFoldDB" id="A0A6G0SZ14"/>
<evidence type="ECO:0000256" key="1">
    <source>
        <dbReference type="SAM" id="SignalP"/>
    </source>
</evidence>
<name>A0A6G0SZ14_APHGL</name>
<gene>
    <name evidence="2" type="ORF">AGLY_016192</name>
</gene>
<feature type="chain" id="PRO_5026041993" evidence="1">
    <location>
        <begin position="24"/>
        <end position="183"/>
    </location>
</feature>
<comment type="caution">
    <text evidence="2">The sequence shown here is derived from an EMBL/GenBank/DDBJ whole genome shotgun (WGS) entry which is preliminary data.</text>
</comment>
<dbReference type="EMBL" id="VYZN01000079">
    <property type="protein sequence ID" value="KAE9523640.1"/>
    <property type="molecule type" value="Genomic_DNA"/>
</dbReference>